<protein>
    <submittedName>
        <fullName evidence="4">MmgE/PrpD family protein</fullName>
    </submittedName>
</protein>
<keyword evidence="5" id="KW-1185">Reference proteome</keyword>
<organism evidence="4 5">
    <name type="scientific">Halocynthiibacter styelae</name>
    <dbReference type="NCBI Taxonomy" id="2761955"/>
    <lineage>
        <taxon>Bacteria</taxon>
        <taxon>Pseudomonadati</taxon>
        <taxon>Pseudomonadota</taxon>
        <taxon>Alphaproteobacteria</taxon>
        <taxon>Rhodobacterales</taxon>
        <taxon>Paracoccaceae</taxon>
        <taxon>Halocynthiibacter</taxon>
    </lineage>
</organism>
<dbReference type="RefSeq" id="WP_228849074.1">
    <property type="nucleotide sequence ID" value="NZ_JADCKQ010000008.1"/>
</dbReference>
<dbReference type="InterPro" id="IPR045336">
    <property type="entry name" value="MmgE_PrpD_N"/>
</dbReference>
<reference evidence="4" key="1">
    <citation type="submission" date="2020-10" db="EMBL/GenBank/DDBJ databases">
        <title>Paenihalocynthiibacter styelae gen. nov., sp. nov., isolated from stalked sea squirt Styela clava.</title>
        <authorList>
            <person name="Kim Y.-O."/>
            <person name="Yoon J.-H."/>
        </authorList>
    </citation>
    <scope>NUCLEOTIDE SEQUENCE</scope>
    <source>
        <strain evidence="4">MYP1-1</strain>
    </source>
</reference>
<sequence length="447" mass="46606">MSGISRVLAAFATGAISPSERAREIIRLSLADWAACGLAGAEEPVAQITRDMVLAEAGAGASVLFGGGVAPARAAALVNGATSHALDFDDTHFLHIGHPSVVIFPACLALAQQINATGAQFLEATLIGFETSARIGAWLGRGHYETGFHQTATAGSFGATLACARLLGLTAEQTQHALGLCATRASGLKSQFGTMGKPYNAGLAASNAVEVALLISRGFISRPDGLECLQGFGDTHAGASDILALDGLGGTWVTETVSHKFHACCHGTHAALEALKIATEDLSVDQIMGITIQTNPRWARVCNIETPQTGLEAKFSYKMTAAMALLGRDTGRADQFEDSFCMQDDARKLANSVAVVFDEEIPETAAKIAITHSGGENKASFDLAEPLPLDVIKTRLSAKIFALVGPEKAPNLLDTSASLQAAMSVQAFTKHLAVLSIHLSKNTPGES</sequence>
<accession>A0A8J7LQG1</accession>
<dbReference type="Pfam" id="PF19305">
    <property type="entry name" value="MmgE_PrpD_C"/>
    <property type="match status" value="1"/>
</dbReference>
<dbReference type="InterPro" id="IPR005656">
    <property type="entry name" value="MmgE_PrpD"/>
</dbReference>
<name>A0A8J7LQG1_9RHOB</name>
<feature type="domain" description="MmgE/PrpD N-terminal" evidence="2">
    <location>
        <begin position="17"/>
        <end position="240"/>
    </location>
</feature>
<gene>
    <name evidence="4" type="ORF">H1D41_11670</name>
</gene>
<dbReference type="InterPro" id="IPR042188">
    <property type="entry name" value="MmgE/PrpD_sf_2"/>
</dbReference>
<comment type="similarity">
    <text evidence="1">Belongs to the PrpD family.</text>
</comment>
<dbReference type="Gene3D" id="1.10.4100.10">
    <property type="entry name" value="2-methylcitrate dehydratase PrpD"/>
    <property type="match status" value="1"/>
</dbReference>
<dbReference type="AlphaFoldDB" id="A0A8J7LQG1"/>
<dbReference type="PANTHER" id="PTHR16943:SF8">
    <property type="entry name" value="2-METHYLCITRATE DEHYDRATASE"/>
    <property type="match status" value="1"/>
</dbReference>
<feature type="domain" description="MmgE/PrpD C-terminal" evidence="3">
    <location>
        <begin position="262"/>
        <end position="365"/>
    </location>
</feature>
<evidence type="ECO:0000313" key="4">
    <source>
        <dbReference type="EMBL" id="MBI1494297.1"/>
    </source>
</evidence>
<comment type="caution">
    <text evidence="4">The sequence shown here is derived from an EMBL/GenBank/DDBJ whole genome shotgun (WGS) entry which is preliminary data.</text>
</comment>
<dbReference type="SUPFAM" id="SSF103378">
    <property type="entry name" value="2-methylcitrate dehydratase PrpD"/>
    <property type="match status" value="1"/>
</dbReference>
<dbReference type="Gene3D" id="3.30.1330.120">
    <property type="entry name" value="2-methylcitrate dehydratase PrpD"/>
    <property type="match status" value="1"/>
</dbReference>
<dbReference type="PANTHER" id="PTHR16943">
    <property type="entry name" value="2-METHYLCITRATE DEHYDRATASE-RELATED"/>
    <property type="match status" value="1"/>
</dbReference>
<dbReference type="InterPro" id="IPR036148">
    <property type="entry name" value="MmgE/PrpD_sf"/>
</dbReference>
<dbReference type="EMBL" id="JADCKQ010000008">
    <property type="protein sequence ID" value="MBI1494297.1"/>
    <property type="molecule type" value="Genomic_DNA"/>
</dbReference>
<dbReference type="Pfam" id="PF03972">
    <property type="entry name" value="MmgE_PrpD_N"/>
    <property type="match status" value="1"/>
</dbReference>
<dbReference type="GO" id="GO:0016829">
    <property type="term" value="F:lyase activity"/>
    <property type="evidence" value="ECO:0007669"/>
    <property type="project" value="InterPro"/>
</dbReference>
<evidence type="ECO:0000313" key="5">
    <source>
        <dbReference type="Proteomes" id="UP000640583"/>
    </source>
</evidence>
<evidence type="ECO:0000259" key="3">
    <source>
        <dbReference type="Pfam" id="PF19305"/>
    </source>
</evidence>
<evidence type="ECO:0000259" key="2">
    <source>
        <dbReference type="Pfam" id="PF03972"/>
    </source>
</evidence>
<dbReference type="InterPro" id="IPR042183">
    <property type="entry name" value="MmgE/PrpD_sf_1"/>
</dbReference>
<dbReference type="Proteomes" id="UP000640583">
    <property type="component" value="Unassembled WGS sequence"/>
</dbReference>
<evidence type="ECO:0000256" key="1">
    <source>
        <dbReference type="ARBA" id="ARBA00006174"/>
    </source>
</evidence>
<dbReference type="InterPro" id="IPR045337">
    <property type="entry name" value="MmgE_PrpD_C"/>
</dbReference>
<proteinExistence type="inferred from homology"/>